<reference evidence="1" key="1">
    <citation type="submission" date="2019-08" db="EMBL/GenBank/DDBJ databases">
        <authorList>
            <person name="Kucharzyk K."/>
            <person name="Murdoch R.W."/>
            <person name="Higgins S."/>
            <person name="Loffler F."/>
        </authorList>
    </citation>
    <scope>NUCLEOTIDE SEQUENCE</scope>
</reference>
<comment type="caution">
    <text evidence="1">The sequence shown here is derived from an EMBL/GenBank/DDBJ whole genome shotgun (WGS) entry which is preliminary data.</text>
</comment>
<sequence>MLGLQIAAPFHWVFKLRAALLQRIHSLCVGDALKIVVHYVLQPVKEALIHEFVEKLEFIGAAIHDGTDNGLYHSLRNFQIAGKVAKSHLWFDHPKLGGMAGGVAVFRPEGWAKGIDIPECQRIGFPIKLTGNGEVGVSAEEIPAIVHGAVLGAGRIVHIQGRHLEHFPRSLAIAPG</sequence>
<organism evidence="1">
    <name type="scientific">bioreactor metagenome</name>
    <dbReference type="NCBI Taxonomy" id="1076179"/>
    <lineage>
        <taxon>unclassified sequences</taxon>
        <taxon>metagenomes</taxon>
        <taxon>ecological metagenomes</taxon>
    </lineage>
</organism>
<protein>
    <submittedName>
        <fullName evidence="1">Uncharacterized protein</fullName>
    </submittedName>
</protein>
<name>A0A645GIZ3_9ZZZZ</name>
<evidence type="ECO:0000313" key="1">
    <source>
        <dbReference type="EMBL" id="MPN26206.1"/>
    </source>
</evidence>
<dbReference type="EMBL" id="VSSQ01075657">
    <property type="protein sequence ID" value="MPN26206.1"/>
    <property type="molecule type" value="Genomic_DNA"/>
</dbReference>
<gene>
    <name evidence="1" type="ORF">SDC9_173630</name>
</gene>
<proteinExistence type="predicted"/>
<accession>A0A645GIZ3</accession>
<dbReference type="AlphaFoldDB" id="A0A645GIZ3"/>